<keyword evidence="4" id="KW-1185">Reference proteome</keyword>
<dbReference type="PROSITE" id="PS50878">
    <property type="entry name" value="RT_POL"/>
    <property type="match status" value="1"/>
</dbReference>
<dbReference type="InterPro" id="IPR000477">
    <property type="entry name" value="RT_dom"/>
</dbReference>
<dbReference type="Pfam" id="PF00078">
    <property type="entry name" value="RVT_1"/>
    <property type="match status" value="1"/>
</dbReference>
<dbReference type="EMBL" id="JANJYJ010000003">
    <property type="protein sequence ID" value="KAK3221416.1"/>
    <property type="molecule type" value="Genomic_DNA"/>
</dbReference>
<dbReference type="InterPro" id="IPR043502">
    <property type="entry name" value="DNA/RNA_pol_sf"/>
</dbReference>
<keyword evidence="1" id="KW-1133">Transmembrane helix</keyword>
<evidence type="ECO:0000313" key="3">
    <source>
        <dbReference type="EMBL" id="KAK3221416.1"/>
    </source>
</evidence>
<reference evidence="3" key="1">
    <citation type="journal article" date="2023" name="Plant J.">
        <title>Genome sequences and population genomics provide insights into the demographic history, inbreeding, and mutation load of two 'living fossil' tree species of Dipteronia.</title>
        <authorList>
            <person name="Feng Y."/>
            <person name="Comes H.P."/>
            <person name="Chen J."/>
            <person name="Zhu S."/>
            <person name="Lu R."/>
            <person name="Zhang X."/>
            <person name="Li P."/>
            <person name="Qiu J."/>
            <person name="Olsen K.M."/>
            <person name="Qiu Y."/>
        </authorList>
    </citation>
    <scope>NUCLEOTIDE SEQUENCE</scope>
    <source>
        <strain evidence="3">NBL</strain>
    </source>
</reference>
<dbReference type="SUPFAM" id="SSF56672">
    <property type="entry name" value="DNA/RNA polymerases"/>
    <property type="match status" value="1"/>
</dbReference>
<protein>
    <recommendedName>
        <fullName evidence="2">Reverse transcriptase domain-containing protein</fullName>
    </recommendedName>
</protein>
<comment type="caution">
    <text evidence="3">The sequence shown here is derived from an EMBL/GenBank/DDBJ whole genome shotgun (WGS) entry which is preliminary data.</text>
</comment>
<evidence type="ECO:0000313" key="4">
    <source>
        <dbReference type="Proteomes" id="UP001281410"/>
    </source>
</evidence>
<name>A0AAE0ANP5_9ROSI</name>
<accession>A0AAE0ANP5</accession>
<dbReference type="PANTHER" id="PTHR33116">
    <property type="entry name" value="REVERSE TRANSCRIPTASE ZINC-BINDING DOMAIN-CONTAINING PROTEIN-RELATED-RELATED"/>
    <property type="match status" value="1"/>
</dbReference>
<evidence type="ECO:0000259" key="2">
    <source>
        <dbReference type="PROSITE" id="PS50878"/>
    </source>
</evidence>
<dbReference type="Proteomes" id="UP001281410">
    <property type="component" value="Unassembled WGS sequence"/>
</dbReference>
<organism evidence="3 4">
    <name type="scientific">Dipteronia sinensis</name>
    <dbReference type="NCBI Taxonomy" id="43782"/>
    <lineage>
        <taxon>Eukaryota</taxon>
        <taxon>Viridiplantae</taxon>
        <taxon>Streptophyta</taxon>
        <taxon>Embryophyta</taxon>
        <taxon>Tracheophyta</taxon>
        <taxon>Spermatophyta</taxon>
        <taxon>Magnoliopsida</taxon>
        <taxon>eudicotyledons</taxon>
        <taxon>Gunneridae</taxon>
        <taxon>Pentapetalae</taxon>
        <taxon>rosids</taxon>
        <taxon>malvids</taxon>
        <taxon>Sapindales</taxon>
        <taxon>Sapindaceae</taxon>
        <taxon>Hippocastanoideae</taxon>
        <taxon>Acereae</taxon>
        <taxon>Dipteronia</taxon>
    </lineage>
</organism>
<feature type="transmembrane region" description="Helical" evidence="1">
    <location>
        <begin position="704"/>
        <end position="725"/>
    </location>
</feature>
<gene>
    <name evidence="3" type="ORF">Dsin_008441</name>
</gene>
<proteinExistence type="predicted"/>
<dbReference type="PANTHER" id="PTHR33116:SF75">
    <property type="entry name" value="RIBONUCLEASE H PROTEIN"/>
    <property type="match status" value="1"/>
</dbReference>
<keyword evidence="1" id="KW-0472">Membrane</keyword>
<dbReference type="CDD" id="cd01650">
    <property type="entry name" value="RT_nLTR_like"/>
    <property type="match status" value="1"/>
</dbReference>
<evidence type="ECO:0000256" key="1">
    <source>
        <dbReference type="SAM" id="Phobius"/>
    </source>
</evidence>
<keyword evidence="1" id="KW-0812">Transmembrane</keyword>
<feature type="domain" description="Reverse transcriptase" evidence="2">
    <location>
        <begin position="117"/>
        <end position="361"/>
    </location>
</feature>
<sequence length="755" mass="86866">MRSRANGRRSRNRISEISFGGKKVSDPIHIREGVRKFFRKLFSNVRWKHPLIKGLNLHQISEGDRKALEEAFSEEEVWAAVNACGGSKALGPDGLNFHFVKANWEMIKLDFMRFIQDFHRNGNIVKELNNTFIALIPKVSHPKTMKNFRPISLVGSMYKILAKVLSNRLKTVMKLVIGEFQMAFVKDRQIMGSFIVAEDIIHSWRKDMVGGLLVKLDFEKAYDSLDHTFVDAIMENMEFGEKWRYWIRNCISTPMLSVLVNGSPTKEFALERGLRQGDLLSPFIFNMFTNDTILFLEPKAEYLVNVKRILRCFEMASGLKINFHKSCIVQVGKKSATKENWAALIKCKKESPPITYLDLPLGARPGLKGFWNLVLMRIEKRLAPWKKKFLSKGGRLVLIKVVLASIPTYVMSIFKVPVNVAQAIEKLQWSFFWGDGAEKRRMHAVDWATVCKSKRNEGLGIGRIEDKNKGLLMKWVWRFGRDEGSLWKKVICAKYGVKLNCLQWDWNVATTASPFIKAISSLFTTGSSSEKIIGEGLKVVVGSGTRVFWKDSWNGVVPFMVAVLCARCAVASRRLWTICSYCALGRGRGWQGLCPNAKYGRVWMTFFYAIAWTIWETRNQNVFRSVHVDMEYYVDLIRFRVAWWFKYHGSGSSDPITILIKNLEIVCIDIKHPKFPNLEAWSPPENDALKFNVDEWQMGTEVELVLGGPFTTLMVLYCVPFLHLWGRKRPLQQKFWLSTKPVVYVLKKAFLLEEE</sequence>
<dbReference type="AlphaFoldDB" id="A0AAE0ANP5"/>